<evidence type="ECO:0000313" key="1">
    <source>
        <dbReference type="EMBL" id="OAE35256.1"/>
    </source>
</evidence>
<reference evidence="1" key="1">
    <citation type="submission" date="2016-03" db="EMBL/GenBank/DDBJ databases">
        <title>Mechanisms controlling the formation of the plant cell surface in tip-growing cells are functionally conserved among land plants.</title>
        <authorList>
            <person name="Honkanen S."/>
            <person name="Jones V.A."/>
            <person name="Morieri G."/>
            <person name="Champion C."/>
            <person name="Hetherington A.J."/>
            <person name="Kelly S."/>
            <person name="Saint-Marcoux D."/>
            <person name="Proust H."/>
            <person name="Prescott H."/>
            <person name="Dolan L."/>
        </authorList>
    </citation>
    <scope>NUCLEOTIDE SEQUENCE [LARGE SCALE GENOMIC DNA]</scope>
    <source>
        <tissue evidence="1">Whole gametophyte</tissue>
    </source>
</reference>
<protein>
    <submittedName>
        <fullName evidence="1">Uncharacterized protein</fullName>
    </submittedName>
</protein>
<dbReference type="AlphaFoldDB" id="A0A176WSH9"/>
<evidence type="ECO:0000313" key="2">
    <source>
        <dbReference type="Proteomes" id="UP000077202"/>
    </source>
</evidence>
<proteinExistence type="predicted"/>
<organism evidence="1 2">
    <name type="scientific">Marchantia polymorpha subsp. ruderalis</name>
    <dbReference type="NCBI Taxonomy" id="1480154"/>
    <lineage>
        <taxon>Eukaryota</taxon>
        <taxon>Viridiplantae</taxon>
        <taxon>Streptophyta</taxon>
        <taxon>Embryophyta</taxon>
        <taxon>Marchantiophyta</taxon>
        <taxon>Marchantiopsida</taxon>
        <taxon>Marchantiidae</taxon>
        <taxon>Marchantiales</taxon>
        <taxon>Marchantiaceae</taxon>
        <taxon>Marchantia</taxon>
    </lineage>
</organism>
<gene>
    <name evidence="1" type="ORF">AXG93_392s1020</name>
</gene>
<sequence length="155" mass="17250">MQQLWIHFTFQSPDRDNDALFRAIGVESTSFICDNSRIEIVVLRDQPREVGSRVTTLGHGLALNQRSSDRSGPSFSTAAGDCTSLMEQICLNRPSGRVSLSVHPKPAFRGVSQHEIGGQDDIQARKAFVYLDAREERRDASWRLTLASTFTGLRG</sequence>
<dbReference type="EMBL" id="LVLJ01000203">
    <property type="protein sequence ID" value="OAE35256.1"/>
    <property type="molecule type" value="Genomic_DNA"/>
</dbReference>
<accession>A0A176WSH9</accession>
<dbReference type="Proteomes" id="UP000077202">
    <property type="component" value="Unassembled WGS sequence"/>
</dbReference>
<keyword evidence="2" id="KW-1185">Reference proteome</keyword>
<comment type="caution">
    <text evidence="1">The sequence shown here is derived from an EMBL/GenBank/DDBJ whole genome shotgun (WGS) entry which is preliminary data.</text>
</comment>
<name>A0A176WSH9_MARPO</name>